<keyword evidence="3" id="KW-0804">Transcription</keyword>
<dbReference type="InterPro" id="IPR011663">
    <property type="entry name" value="UTRA"/>
</dbReference>
<dbReference type="PROSITE" id="PS50949">
    <property type="entry name" value="HTH_GNTR"/>
    <property type="match status" value="1"/>
</dbReference>
<evidence type="ECO:0000256" key="1">
    <source>
        <dbReference type="ARBA" id="ARBA00023015"/>
    </source>
</evidence>
<dbReference type="Gene3D" id="3.40.1410.10">
    <property type="entry name" value="Chorismate lyase-like"/>
    <property type="match status" value="1"/>
</dbReference>
<evidence type="ECO:0000313" key="6">
    <source>
        <dbReference type="Proteomes" id="UP001318321"/>
    </source>
</evidence>
<evidence type="ECO:0000256" key="3">
    <source>
        <dbReference type="ARBA" id="ARBA00023163"/>
    </source>
</evidence>
<comment type="caution">
    <text evidence="5">The sequence shown here is derived from an EMBL/GenBank/DDBJ whole genome shotgun (WGS) entry which is preliminary data.</text>
</comment>
<dbReference type="PANTHER" id="PTHR44846">
    <property type="entry name" value="MANNOSYL-D-GLYCERATE TRANSPORT/METABOLISM SYSTEM REPRESSOR MNGR-RELATED"/>
    <property type="match status" value="1"/>
</dbReference>
<evidence type="ECO:0000256" key="2">
    <source>
        <dbReference type="ARBA" id="ARBA00023125"/>
    </source>
</evidence>
<dbReference type="Pfam" id="PF00392">
    <property type="entry name" value="GntR"/>
    <property type="match status" value="1"/>
</dbReference>
<dbReference type="SMART" id="SM00866">
    <property type="entry name" value="UTRA"/>
    <property type="match status" value="1"/>
</dbReference>
<evidence type="ECO:0000259" key="4">
    <source>
        <dbReference type="PROSITE" id="PS50949"/>
    </source>
</evidence>
<keyword evidence="6" id="KW-1185">Reference proteome</keyword>
<dbReference type="EMBL" id="JAAQTO010000032">
    <property type="protein sequence ID" value="NIC06293.1"/>
    <property type="molecule type" value="Genomic_DNA"/>
</dbReference>
<dbReference type="PANTHER" id="PTHR44846:SF1">
    <property type="entry name" value="MANNOSYL-D-GLYCERATE TRANSPORT_METABOLISM SYSTEM REPRESSOR MNGR-RELATED"/>
    <property type="match status" value="1"/>
</dbReference>
<dbReference type="SUPFAM" id="SSF46785">
    <property type="entry name" value="Winged helix' DNA-binding domain"/>
    <property type="match status" value="1"/>
</dbReference>
<feature type="domain" description="HTH gntR-type" evidence="4">
    <location>
        <begin position="24"/>
        <end position="92"/>
    </location>
</feature>
<proteinExistence type="predicted"/>
<evidence type="ECO:0000313" key="5">
    <source>
        <dbReference type="EMBL" id="NIC06293.1"/>
    </source>
</evidence>
<keyword evidence="1" id="KW-0805">Transcription regulation</keyword>
<dbReference type="Pfam" id="PF07702">
    <property type="entry name" value="UTRA"/>
    <property type="match status" value="1"/>
</dbReference>
<dbReference type="Proteomes" id="UP001318321">
    <property type="component" value="Unassembled WGS sequence"/>
</dbReference>
<dbReference type="InterPro" id="IPR036390">
    <property type="entry name" value="WH_DNA-bd_sf"/>
</dbReference>
<dbReference type="InterPro" id="IPR000524">
    <property type="entry name" value="Tscrpt_reg_HTH_GntR"/>
</dbReference>
<dbReference type="CDD" id="cd07377">
    <property type="entry name" value="WHTH_GntR"/>
    <property type="match status" value="1"/>
</dbReference>
<dbReference type="InterPro" id="IPR036388">
    <property type="entry name" value="WH-like_DNA-bd_sf"/>
</dbReference>
<gene>
    <name evidence="5" type="ORF">HBJ55_12715</name>
</gene>
<organism evidence="5 6">
    <name type="scientific">Billgrantia bachuensis</name>
    <dbReference type="NCBI Taxonomy" id="2717286"/>
    <lineage>
        <taxon>Bacteria</taxon>
        <taxon>Pseudomonadati</taxon>
        <taxon>Pseudomonadota</taxon>
        <taxon>Gammaproteobacteria</taxon>
        <taxon>Oceanospirillales</taxon>
        <taxon>Halomonadaceae</taxon>
        <taxon>Billgrantia</taxon>
    </lineage>
</organism>
<name>A0ABX0PW84_9GAMM</name>
<reference evidence="5 6" key="1">
    <citation type="submission" date="2020-03" db="EMBL/GenBank/DDBJ databases">
        <title>Identification of Halomonas strains.</title>
        <authorList>
            <person name="Xiao Z."/>
            <person name="Dong F."/>
            <person name="Wang Z."/>
            <person name="Zhao J.-Y."/>
        </authorList>
    </citation>
    <scope>NUCLEOTIDE SEQUENCE [LARGE SCALE GENOMIC DNA]</scope>
    <source>
        <strain evidence="5 6">DX6</strain>
    </source>
</reference>
<dbReference type="SMART" id="SM00345">
    <property type="entry name" value="HTH_GNTR"/>
    <property type="match status" value="1"/>
</dbReference>
<dbReference type="InterPro" id="IPR028978">
    <property type="entry name" value="Chorismate_lyase_/UTRA_dom_sf"/>
</dbReference>
<sequence length="256" mass="28556">METAPEADRLNLFTSTPLEAIKGKPLYRVVEDHIRTLINTGRLVPGDLIPSESQLAKALGVSPGTVKKAITNLVWERLLFRHQGKGTYVSRIDFEKSLFRFFSYGDAEGRSIRIQKTATARRRQPGPKDICRRLGVAEGSELVYIERLGSIGDQPILVEYSWWPATVVPGLENENIHIPDFLYALVLDQYGVPILRAQETLTADAADAKTAKMIGIAEGTPVVVLKRTTYTTGDRIVEVRTTKGRADRFSYKTEIP</sequence>
<dbReference type="SUPFAM" id="SSF64288">
    <property type="entry name" value="Chorismate lyase-like"/>
    <property type="match status" value="1"/>
</dbReference>
<accession>A0ABX0PW84</accession>
<dbReference type="Gene3D" id="1.10.10.10">
    <property type="entry name" value="Winged helix-like DNA-binding domain superfamily/Winged helix DNA-binding domain"/>
    <property type="match status" value="1"/>
</dbReference>
<dbReference type="InterPro" id="IPR050679">
    <property type="entry name" value="Bact_HTH_transcr_reg"/>
</dbReference>
<keyword evidence="2" id="KW-0238">DNA-binding</keyword>
<protein>
    <submittedName>
        <fullName evidence="5">GntR family transcriptional regulator</fullName>
    </submittedName>
</protein>